<protein>
    <submittedName>
        <fullName evidence="3">Glycosyl transferase</fullName>
    </submittedName>
</protein>
<dbReference type="Pfam" id="PF00534">
    <property type="entry name" value="Glycos_transf_1"/>
    <property type="match status" value="1"/>
</dbReference>
<keyword evidence="3" id="KW-0808">Transferase</keyword>
<feature type="domain" description="Glycosyltransferase 2-like" evidence="2">
    <location>
        <begin position="339"/>
        <end position="472"/>
    </location>
</feature>
<dbReference type="PANTHER" id="PTHR43685:SF2">
    <property type="entry name" value="GLYCOSYLTRANSFERASE 2-LIKE DOMAIN-CONTAINING PROTEIN"/>
    <property type="match status" value="1"/>
</dbReference>
<dbReference type="Gene3D" id="3.40.50.2000">
    <property type="entry name" value="Glycogen Phosphorylase B"/>
    <property type="match status" value="3"/>
</dbReference>
<dbReference type="InterPro" id="IPR050834">
    <property type="entry name" value="Glycosyltransf_2"/>
</dbReference>
<dbReference type="EMBL" id="CP021061">
    <property type="protein sequence ID" value="ARP55732.1"/>
    <property type="molecule type" value="Genomic_DNA"/>
</dbReference>
<evidence type="ECO:0000313" key="3">
    <source>
        <dbReference type="EMBL" id="ARP55732.1"/>
    </source>
</evidence>
<dbReference type="Proteomes" id="UP000194143">
    <property type="component" value="Chromosome"/>
</dbReference>
<dbReference type="InterPro" id="IPR029044">
    <property type="entry name" value="Nucleotide-diphossugar_trans"/>
</dbReference>
<name>A0A1W6WGS5_BACTU</name>
<proteinExistence type="predicted"/>
<dbReference type="InterPro" id="IPR001173">
    <property type="entry name" value="Glyco_trans_2-like"/>
</dbReference>
<dbReference type="GeneID" id="67464869"/>
<dbReference type="AlphaFoldDB" id="A0A1W6WGS5"/>
<accession>A0A1W6WGS5</accession>
<dbReference type="InterPro" id="IPR001296">
    <property type="entry name" value="Glyco_trans_1"/>
</dbReference>
<dbReference type="SUPFAM" id="SSF53448">
    <property type="entry name" value="Nucleotide-diphospho-sugar transferases"/>
    <property type="match status" value="1"/>
</dbReference>
<dbReference type="Gene3D" id="3.90.550.10">
    <property type="entry name" value="Spore Coat Polysaccharide Biosynthesis Protein SpsA, Chain A"/>
    <property type="match status" value="1"/>
</dbReference>
<evidence type="ECO:0000313" key="4">
    <source>
        <dbReference type="Proteomes" id="UP000194143"/>
    </source>
</evidence>
<keyword evidence="4" id="KW-1185">Reference proteome</keyword>
<dbReference type="RefSeq" id="WP_000558362.1">
    <property type="nucleotide sequence ID" value="NZ_CP021061.1"/>
</dbReference>
<dbReference type="SMR" id="A0A1W6WGS5"/>
<evidence type="ECO:0000259" key="2">
    <source>
        <dbReference type="Pfam" id="PF00535"/>
    </source>
</evidence>
<dbReference type="Pfam" id="PF00535">
    <property type="entry name" value="Glycos_transf_2"/>
    <property type="match status" value="1"/>
</dbReference>
<evidence type="ECO:0000259" key="1">
    <source>
        <dbReference type="Pfam" id="PF00534"/>
    </source>
</evidence>
<dbReference type="CDD" id="cd03801">
    <property type="entry name" value="GT4_PimA-like"/>
    <property type="match status" value="1"/>
</dbReference>
<organism evidence="3 4">
    <name type="scientific">Bacillus thuringiensis</name>
    <dbReference type="NCBI Taxonomy" id="1428"/>
    <lineage>
        <taxon>Bacteria</taxon>
        <taxon>Bacillati</taxon>
        <taxon>Bacillota</taxon>
        <taxon>Bacilli</taxon>
        <taxon>Bacillales</taxon>
        <taxon>Bacillaceae</taxon>
        <taxon>Bacillus</taxon>
        <taxon>Bacillus cereus group</taxon>
    </lineage>
</organism>
<dbReference type="GO" id="GO:0016757">
    <property type="term" value="F:glycosyltransferase activity"/>
    <property type="evidence" value="ECO:0007669"/>
    <property type="project" value="InterPro"/>
</dbReference>
<reference evidence="3 4" key="1">
    <citation type="submission" date="2017-04" db="EMBL/GenBank/DDBJ databases">
        <title>Complete Genome Sequence of Bacillus thuringiensis type Strain ATCC 10792.</title>
        <authorList>
            <person name="Oh D.-H."/>
            <person name="Park B.-J."/>
            <person name="Shuai W."/>
            <person name="Chelliah R."/>
        </authorList>
    </citation>
    <scope>NUCLEOTIDE SEQUENCE [LARGE SCALE GENOMIC DNA]</scope>
    <source>
        <strain evidence="3 4">ATCC 10792</strain>
    </source>
</reference>
<sequence>MHVNKKIIYVSHDAHFHGAQLLSLHTIKALKENFDYSVAIISIGSGILIPDFQKYGPVYCLEQDYQTKEKVELLIKDLLSQDFTLAICSTVISGDIVALLARHNIKVVSLIHELPHLIQQYSAEGKAKNIAEFAYKVVFPSQYVQEKFRTITELDPQKCHILPQGLFNHNPYKNNIAKARNELRKKLNLPLDSKIILGVGRTDVQFLNTLPPKYKAHFTVIDPTPDIGLYNAGADLYLLTSREDPFPNVVLEALDAKLPVIGFKNAGGFEDVVTEKTGALVDFLNLPKMLEKIYEFIHDEGLRLQKGSFGQELIEKNFNFLTYIYQLLDLLEHNYKKISVIIPNYNYEKYLPDRIESILNQTYPLYELIFLDDASTDHSVSTFKELLSKENKIHLKVQQVINDTNSGSVFKQWIKGVTAATGDYIWIAEADDLCDKTFLQEVMQGFYINNNIALSYTQSKQIDEQGNVLANHYLNYTNDIDEEKWKAPYFRKGVDEIQDTLLIKNTIPNVSSVVFKNIDMKKTEKQLEKFKIAGDWFFYVSLLTEGDIYFNPAPLNYHRRHLNSVTRTEDSYSHYNEVVQMQNFIKESFTIDDISKMKMYTYRKYLKAYLKI</sequence>
<dbReference type="SUPFAM" id="SSF53756">
    <property type="entry name" value="UDP-Glycosyltransferase/glycogen phosphorylase"/>
    <property type="match status" value="1"/>
</dbReference>
<feature type="domain" description="Glycosyl transferase family 1" evidence="1">
    <location>
        <begin position="217"/>
        <end position="305"/>
    </location>
</feature>
<dbReference type="PANTHER" id="PTHR43685">
    <property type="entry name" value="GLYCOSYLTRANSFERASE"/>
    <property type="match status" value="1"/>
</dbReference>
<gene>
    <name evidence="3" type="ORF">CAB88_00780</name>
</gene>